<dbReference type="Pfam" id="PF01418">
    <property type="entry name" value="HTH_6"/>
    <property type="match status" value="1"/>
</dbReference>
<comment type="caution">
    <text evidence="6">The sequence shown here is derived from an EMBL/GenBank/DDBJ whole genome shotgun (WGS) entry which is preliminary data.</text>
</comment>
<evidence type="ECO:0000256" key="2">
    <source>
        <dbReference type="ARBA" id="ARBA00023125"/>
    </source>
</evidence>
<keyword evidence="1" id="KW-0805">Transcription regulation</keyword>
<dbReference type="InterPro" id="IPR047640">
    <property type="entry name" value="RpiR-like"/>
</dbReference>
<evidence type="ECO:0000256" key="3">
    <source>
        <dbReference type="ARBA" id="ARBA00023163"/>
    </source>
</evidence>
<dbReference type="Gene3D" id="3.40.50.10490">
    <property type="entry name" value="Glucose-6-phosphate isomerase like protein, domain 1"/>
    <property type="match status" value="1"/>
</dbReference>
<dbReference type="GO" id="GO:0097367">
    <property type="term" value="F:carbohydrate derivative binding"/>
    <property type="evidence" value="ECO:0007669"/>
    <property type="project" value="InterPro"/>
</dbReference>
<reference evidence="6" key="1">
    <citation type="journal article" date="2023" name="Int. J. Syst. Evol. Microbiol.">
        <title>Collibacillus ludicampi gen. nov., sp. nov., a new soil bacterium of the family Alicyclobacillaceae.</title>
        <authorList>
            <person name="Jojima T."/>
            <person name="Ioku Y."/>
            <person name="Fukuta Y."/>
            <person name="Shirasaka N."/>
            <person name="Matsumura Y."/>
            <person name="Mori M."/>
        </authorList>
    </citation>
    <scope>NUCLEOTIDE SEQUENCE</scope>
    <source>
        <strain evidence="6">TP075</strain>
    </source>
</reference>
<dbReference type="CDD" id="cd05013">
    <property type="entry name" value="SIS_RpiR"/>
    <property type="match status" value="1"/>
</dbReference>
<dbReference type="InterPro" id="IPR009057">
    <property type="entry name" value="Homeodomain-like_sf"/>
</dbReference>
<evidence type="ECO:0000259" key="4">
    <source>
        <dbReference type="PROSITE" id="PS51071"/>
    </source>
</evidence>
<dbReference type="PROSITE" id="PS51464">
    <property type="entry name" value="SIS"/>
    <property type="match status" value="1"/>
</dbReference>
<accession>A0AAV4LJI8</accession>
<feature type="domain" description="HTH rpiR-type" evidence="4">
    <location>
        <begin position="5"/>
        <end position="81"/>
    </location>
</feature>
<dbReference type="GO" id="GO:0003700">
    <property type="term" value="F:DNA-binding transcription factor activity"/>
    <property type="evidence" value="ECO:0007669"/>
    <property type="project" value="InterPro"/>
</dbReference>
<dbReference type="InterPro" id="IPR035472">
    <property type="entry name" value="RpiR-like_SIS"/>
</dbReference>
<gene>
    <name evidence="6" type="ORF">DNHGIG_34970</name>
</gene>
<evidence type="ECO:0000259" key="5">
    <source>
        <dbReference type="PROSITE" id="PS51464"/>
    </source>
</evidence>
<dbReference type="GO" id="GO:0003677">
    <property type="term" value="F:DNA binding"/>
    <property type="evidence" value="ECO:0007669"/>
    <property type="project" value="UniProtKB-KW"/>
</dbReference>
<dbReference type="InterPro" id="IPR001347">
    <property type="entry name" value="SIS_dom"/>
</dbReference>
<dbReference type="PROSITE" id="PS51071">
    <property type="entry name" value="HTH_RPIR"/>
    <property type="match status" value="1"/>
</dbReference>
<evidence type="ECO:0000313" key="7">
    <source>
        <dbReference type="Proteomes" id="UP001057291"/>
    </source>
</evidence>
<sequence length="293" mass="32969">MEHGPSALQRITQLYAQMSPSQRMIADVILQDPETAAFYTVSELAARAGVSDSTVTRFATFVGCSGFPALSRELQELVRSRLTTSERFQLSRAVKTDEHRTIIQFFEDDVQNITMMMERMDLESFERTVDRLTKANTVGIVCSRSSVALGLFFEFYLHLLKKDVVLFTGEPRTIDLLHRVARDDVMVGIGFARYSRFTVECLKYGKRKGAHIIALTDYPSSPLVPYADEVLFTPTGIASHLDSFVAPLSLITALLRALANRTSEQLAEGLQALEDIWQDFHVYIDPKKTMANE</sequence>
<dbReference type="Proteomes" id="UP001057291">
    <property type="component" value="Unassembled WGS sequence"/>
</dbReference>
<organism evidence="6 7">
    <name type="scientific">Collibacillus ludicampi</name>
    <dbReference type="NCBI Taxonomy" id="2771369"/>
    <lineage>
        <taxon>Bacteria</taxon>
        <taxon>Bacillati</taxon>
        <taxon>Bacillota</taxon>
        <taxon>Bacilli</taxon>
        <taxon>Bacillales</taxon>
        <taxon>Alicyclobacillaceae</taxon>
        <taxon>Collibacillus</taxon>
    </lineage>
</organism>
<dbReference type="Pfam" id="PF01380">
    <property type="entry name" value="SIS"/>
    <property type="match status" value="1"/>
</dbReference>
<keyword evidence="7" id="KW-1185">Reference proteome</keyword>
<evidence type="ECO:0000313" key="6">
    <source>
        <dbReference type="EMBL" id="GIM47948.1"/>
    </source>
</evidence>
<protein>
    <submittedName>
        <fullName evidence="6">Regulatory protein</fullName>
    </submittedName>
</protein>
<dbReference type="RefSeq" id="WP_282200879.1">
    <property type="nucleotide sequence ID" value="NZ_BOQE01000001.1"/>
</dbReference>
<dbReference type="InterPro" id="IPR036388">
    <property type="entry name" value="WH-like_DNA-bd_sf"/>
</dbReference>
<dbReference type="PANTHER" id="PTHR30514">
    <property type="entry name" value="GLUCOKINASE"/>
    <property type="match status" value="1"/>
</dbReference>
<feature type="domain" description="SIS" evidence="5">
    <location>
        <begin position="128"/>
        <end position="272"/>
    </location>
</feature>
<dbReference type="SUPFAM" id="SSF53697">
    <property type="entry name" value="SIS domain"/>
    <property type="match status" value="1"/>
</dbReference>
<dbReference type="EMBL" id="BOQE01000001">
    <property type="protein sequence ID" value="GIM47948.1"/>
    <property type="molecule type" value="Genomic_DNA"/>
</dbReference>
<keyword evidence="3" id="KW-0804">Transcription</keyword>
<keyword evidence="2" id="KW-0238">DNA-binding</keyword>
<name>A0AAV4LJI8_9BACL</name>
<dbReference type="GO" id="GO:1901135">
    <property type="term" value="P:carbohydrate derivative metabolic process"/>
    <property type="evidence" value="ECO:0007669"/>
    <property type="project" value="InterPro"/>
</dbReference>
<dbReference type="PANTHER" id="PTHR30514:SF18">
    <property type="entry name" value="RPIR-FAMILY TRANSCRIPTIONAL REGULATOR"/>
    <property type="match status" value="1"/>
</dbReference>
<dbReference type="SUPFAM" id="SSF46689">
    <property type="entry name" value="Homeodomain-like"/>
    <property type="match status" value="1"/>
</dbReference>
<dbReference type="InterPro" id="IPR000281">
    <property type="entry name" value="HTH_RpiR"/>
</dbReference>
<evidence type="ECO:0000256" key="1">
    <source>
        <dbReference type="ARBA" id="ARBA00023015"/>
    </source>
</evidence>
<dbReference type="InterPro" id="IPR046348">
    <property type="entry name" value="SIS_dom_sf"/>
</dbReference>
<proteinExistence type="predicted"/>
<dbReference type="Gene3D" id="1.10.10.10">
    <property type="entry name" value="Winged helix-like DNA-binding domain superfamily/Winged helix DNA-binding domain"/>
    <property type="match status" value="1"/>
</dbReference>
<dbReference type="AlphaFoldDB" id="A0AAV4LJI8"/>